<sequence length="117" mass="13312">MMRTMDPVLREAVNLVGFRRIVGLALQCMKELAKDRPTMSDVVKEIEIMPKKEGPNAEKTFLLMLWIFQQKGLDLIISIMASLTKKKCIAVLLHAVAAIFQQQNLNQNKNCVSLHFN</sequence>
<proteinExistence type="predicted"/>
<dbReference type="EMBL" id="JADCNM010000011">
    <property type="protein sequence ID" value="KAG0462392.1"/>
    <property type="molecule type" value="Genomic_DNA"/>
</dbReference>
<protein>
    <submittedName>
        <fullName evidence="2">Uncharacterized protein</fullName>
    </submittedName>
</protein>
<name>A0A835Q3N7_VANPL</name>
<dbReference type="Gene3D" id="1.10.510.10">
    <property type="entry name" value="Transferase(Phosphotransferase) domain 1"/>
    <property type="match status" value="1"/>
</dbReference>
<dbReference type="AlphaFoldDB" id="A0A835Q3N7"/>
<evidence type="ECO:0000313" key="2">
    <source>
        <dbReference type="EMBL" id="KAG0462392.1"/>
    </source>
</evidence>
<reference evidence="3 4" key="1">
    <citation type="journal article" date="2020" name="Nat. Food">
        <title>A phased Vanilla planifolia genome enables genetic improvement of flavour and production.</title>
        <authorList>
            <person name="Hasing T."/>
            <person name="Tang H."/>
            <person name="Brym M."/>
            <person name="Khazi F."/>
            <person name="Huang T."/>
            <person name="Chambers A.H."/>
        </authorList>
    </citation>
    <scope>NUCLEOTIDE SEQUENCE [LARGE SCALE GENOMIC DNA]</scope>
    <source>
        <tissue evidence="2">Leaf</tissue>
    </source>
</reference>
<dbReference type="Proteomes" id="UP000636800">
    <property type="component" value="Chromosome 11"/>
</dbReference>
<dbReference type="OrthoDB" id="1695058at2759"/>
<keyword evidence="3" id="KW-1185">Reference proteome</keyword>
<evidence type="ECO:0000313" key="3">
    <source>
        <dbReference type="Proteomes" id="UP000636800"/>
    </source>
</evidence>
<dbReference type="EMBL" id="JADCNL010000011">
    <property type="protein sequence ID" value="KAG0460919.1"/>
    <property type="molecule type" value="Genomic_DNA"/>
</dbReference>
<accession>A0A835Q3N7</accession>
<comment type="caution">
    <text evidence="2">The sequence shown here is derived from an EMBL/GenBank/DDBJ whole genome shotgun (WGS) entry which is preliminary data.</text>
</comment>
<evidence type="ECO:0000313" key="1">
    <source>
        <dbReference type="EMBL" id="KAG0460919.1"/>
    </source>
</evidence>
<dbReference type="Proteomes" id="UP000639772">
    <property type="component" value="Chromosome 11"/>
</dbReference>
<organism evidence="2 4">
    <name type="scientific">Vanilla planifolia</name>
    <name type="common">Vanilla</name>
    <dbReference type="NCBI Taxonomy" id="51239"/>
    <lineage>
        <taxon>Eukaryota</taxon>
        <taxon>Viridiplantae</taxon>
        <taxon>Streptophyta</taxon>
        <taxon>Embryophyta</taxon>
        <taxon>Tracheophyta</taxon>
        <taxon>Spermatophyta</taxon>
        <taxon>Magnoliopsida</taxon>
        <taxon>Liliopsida</taxon>
        <taxon>Asparagales</taxon>
        <taxon>Orchidaceae</taxon>
        <taxon>Vanilloideae</taxon>
        <taxon>Vanilleae</taxon>
        <taxon>Vanilla</taxon>
    </lineage>
</organism>
<evidence type="ECO:0000313" key="4">
    <source>
        <dbReference type="Proteomes" id="UP000639772"/>
    </source>
</evidence>
<gene>
    <name evidence="2" type="ORF">HPP92_020868</name>
    <name evidence="1" type="ORF">HPP92_021216</name>
</gene>